<feature type="repeat" description="ANK" evidence="3">
    <location>
        <begin position="381"/>
        <end position="420"/>
    </location>
</feature>
<dbReference type="VEuPathDB" id="FungiDB:BO71DRAFT_456369"/>
<dbReference type="Proteomes" id="UP000247810">
    <property type="component" value="Unassembled WGS sequence"/>
</dbReference>
<reference evidence="5 6" key="1">
    <citation type="submission" date="2018-02" db="EMBL/GenBank/DDBJ databases">
        <title>The genomes of Aspergillus section Nigri reveals drivers in fungal speciation.</title>
        <authorList>
            <consortium name="DOE Joint Genome Institute"/>
            <person name="Vesth T.C."/>
            <person name="Nybo J."/>
            <person name="Theobald S."/>
            <person name="Brandl J."/>
            <person name="Frisvad J.C."/>
            <person name="Nielsen K.F."/>
            <person name="Lyhne E.K."/>
            <person name="Kogle M.E."/>
            <person name="Kuo A."/>
            <person name="Riley R."/>
            <person name="Clum A."/>
            <person name="Nolan M."/>
            <person name="Lipzen A."/>
            <person name="Salamov A."/>
            <person name="Henrissat B."/>
            <person name="Wiebenga A."/>
            <person name="De vries R.P."/>
            <person name="Grigoriev I.V."/>
            <person name="Mortensen U.H."/>
            <person name="Andersen M.R."/>
            <person name="Baker S.E."/>
        </authorList>
    </citation>
    <scope>NUCLEOTIDE SEQUENCE [LARGE SCALE GENOMIC DNA]</scope>
    <source>
        <strain evidence="5 6">CBS 707.79</strain>
    </source>
</reference>
<dbReference type="AlphaFoldDB" id="A0A319D662"/>
<dbReference type="PANTHER" id="PTHR24123:SF33">
    <property type="entry name" value="PROTEIN HOS4"/>
    <property type="match status" value="1"/>
</dbReference>
<dbReference type="Pfam" id="PF00023">
    <property type="entry name" value="Ank"/>
    <property type="match status" value="2"/>
</dbReference>
<sequence length="603" mass="64952">MAYNEFRTPPPPTQAPSTTTSTIPDPETGSPLYETKNRSLLITILKQNDATLLNHYIEAHGPAATLTRGIARGLGPYGAAAVHGSTDCLDILLSLHHQQSTADPTTSRPAIPHGTLLTTTACRHAQLQTTEYLLDHHPSLGAIHDAEPGGTTPLLAAAACLSELSHHDSPTPSIPFTHPAWFRTRLTHAEALIRFLIARGASVHEIIKFSSLENGCCSDEQALEQRFQDTPPIETVLGRCMSRGSPELVAHLLANGADVHARQHHDNHSYWGTGFYGGRNGHMYVRKVTALHLGSFSWNAGGVRAVLEHGGGGSREKVVEMVNAKDDMGRIPLHYAAAGPGAYGEYISLAVSGEELVGRVVETMRVLLEADPGTVNARDEMGATAVHYVIEGQRRCGEAHLEEVVRFLVENGADLGARDGRGHSVLHRMAGSMGGSYGVVVGEGLLELLIDGVRDGDGLEQGDEDGNTALHAMAGSPRQVGAVRVLLARGADVRAVNSDGDTPLHKAMGGWLWARETRESFLAGCGIGDAFEKVTVDDRIRVKEEMVRVLLDGGAGELMDQPNNAGITPRQLQEMYLARWRRMDERERQRPAGRGRGRGIVMG</sequence>
<dbReference type="InterPro" id="IPR051165">
    <property type="entry name" value="Multifunctional_ANK_Repeat"/>
</dbReference>
<evidence type="ECO:0000256" key="3">
    <source>
        <dbReference type="PROSITE-ProRule" id="PRU00023"/>
    </source>
</evidence>
<protein>
    <submittedName>
        <fullName evidence="5">Ankyrin</fullName>
    </submittedName>
</protein>
<dbReference type="PROSITE" id="PS50088">
    <property type="entry name" value="ANK_REPEAT"/>
    <property type="match status" value="2"/>
</dbReference>
<dbReference type="InterPro" id="IPR002110">
    <property type="entry name" value="Ankyrin_rpt"/>
</dbReference>
<keyword evidence="1" id="KW-0677">Repeat</keyword>
<dbReference type="OrthoDB" id="823504at2759"/>
<name>A0A319D662_9EURO</name>
<feature type="repeat" description="ANK" evidence="3">
    <location>
        <begin position="465"/>
        <end position="498"/>
    </location>
</feature>
<dbReference type="PANTHER" id="PTHR24123">
    <property type="entry name" value="ANKYRIN REPEAT-CONTAINING"/>
    <property type="match status" value="1"/>
</dbReference>
<evidence type="ECO:0000313" key="5">
    <source>
        <dbReference type="EMBL" id="PYH92800.1"/>
    </source>
</evidence>
<accession>A0A319D662</accession>
<dbReference type="Gene3D" id="1.25.40.20">
    <property type="entry name" value="Ankyrin repeat-containing domain"/>
    <property type="match status" value="3"/>
</dbReference>
<evidence type="ECO:0000256" key="4">
    <source>
        <dbReference type="SAM" id="MobiDB-lite"/>
    </source>
</evidence>
<dbReference type="PROSITE" id="PS50297">
    <property type="entry name" value="ANK_REP_REGION"/>
    <property type="match status" value="1"/>
</dbReference>
<dbReference type="EMBL" id="KZ825906">
    <property type="protein sequence ID" value="PYH92800.1"/>
    <property type="molecule type" value="Genomic_DNA"/>
</dbReference>
<keyword evidence="6" id="KW-1185">Reference proteome</keyword>
<evidence type="ECO:0000256" key="1">
    <source>
        <dbReference type="ARBA" id="ARBA00022737"/>
    </source>
</evidence>
<dbReference type="SMART" id="SM00248">
    <property type="entry name" value="ANK"/>
    <property type="match status" value="7"/>
</dbReference>
<evidence type="ECO:0000313" key="6">
    <source>
        <dbReference type="Proteomes" id="UP000247810"/>
    </source>
</evidence>
<proteinExistence type="predicted"/>
<feature type="region of interest" description="Disordered" evidence="4">
    <location>
        <begin position="1"/>
        <end position="33"/>
    </location>
</feature>
<gene>
    <name evidence="5" type="ORF">BO71DRAFT_456369</name>
</gene>
<organism evidence="5 6">
    <name type="scientific">Aspergillus ellipticus CBS 707.79</name>
    <dbReference type="NCBI Taxonomy" id="1448320"/>
    <lineage>
        <taxon>Eukaryota</taxon>
        <taxon>Fungi</taxon>
        <taxon>Dikarya</taxon>
        <taxon>Ascomycota</taxon>
        <taxon>Pezizomycotina</taxon>
        <taxon>Eurotiomycetes</taxon>
        <taxon>Eurotiomycetidae</taxon>
        <taxon>Eurotiales</taxon>
        <taxon>Aspergillaceae</taxon>
        <taxon>Aspergillus</taxon>
        <taxon>Aspergillus subgen. Circumdati</taxon>
    </lineage>
</organism>
<evidence type="ECO:0000256" key="2">
    <source>
        <dbReference type="ARBA" id="ARBA00023043"/>
    </source>
</evidence>
<dbReference type="STRING" id="1448320.A0A319D662"/>
<dbReference type="SUPFAM" id="SSF48403">
    <property type="entry name" value="Ankyrin repeat"/>
    <property type="match status" value="1"/>
</dbReference>
<keyword evidence="2 3" id="KW-0040">ANK repeat</keyword>
<feature type="compositionally biased region" description="Low complexity" evidence="4">
    <location>
        <begin position="15"/>
        <end position="24"/>
    </location>
</feature>
<dbReference type="InterPro" id="IPR036770">
    <property type="entry name" value="Ankyrin_rpt-contain_sf"/>
</dbReference>